<dbReference type="InterPro" id="IPR012340">
    <property type="entry name" value="NA-bd_OB-fold"/>
</dbReference>
<feature type="binding site" evidence="6">
    <location>
        <position position="390"/>
    </location>
    <ligand>
        <name>S-adenosyl-L-methionine</name>
        <dbReference type="ChEBI" id="CHEBI:59789"/>
    </ligand>
</feature>
<dbReference type="PROSITE" id="PS50926">
    <property type="entry name" value="TRAM"/>
    <property type="match status" value="1"/>
</dbReference>
<dbReference type="InterPro" id="IPR030390">
    <property type="entry name" value="MeTrfase_TrmA_AS"/>
</dbReference>
<dbReference type="PROSITE" id="PS01230">
    <property type="entry name" value="TRMA_1"/>
    <property type="match status" value="1"/>
</dbReference>
<sequence length="460" mass="52003">MKQQAANIREGQEILLTIKRLGINGEGVGYYKRQVVFVPGALPEEVVEVKITNTHPKYSEGLVKKIKKASPHRVKPPCPVYDVCGGCQLQHLEYGQQLREKRDIVIQSLERHSRFNASNVDIRPTIGMENPWNYRNKNQFQVGTNDKQELIAGLYAANSHNLIDIENCMVQHEATNKVTRTVLGILKELGIPAYDTKKKSGIVKTVVTRVGFASDQVQVVIITISEKLPKKREIIEQINKHLPEVVSIVQNVNKENTPLVFGEKTIHLWGEEAIEEKLGDLSYELSARTFFQLNPVQTVKLYDEVKKAAKLKGYEKVVDAYCGVGTIGLWLADSCKEVRGMDVIPESIEDAIQNAKRHSMDNVRYEVGKAEDIMPKWTKEGFRPDIVVVDPPRSGLDKKLMDTILKTAPKRIVYVSCNPSTLAKDLEYMGKAYRPKYIQPVDMFPQTSHVECVVEIVKRV</sequence>
<dbReference type="Pfam" id="PF01938">
    <property type="entry name" value="TRAM"/>
    <property type="match status" value="1"/>
</dbReference>
<dbReference type="FunFam" id="2.40.50.140:FF:000097">
    <property type="entry name" value="23S rRNA (uracil(1939)-C(5))-methyltransferase RlmD"/>
    <property type="match status" value="1"/>
</dbReference>
<dbReference type="Proteomes" id="UP000239663">
    <property type="component" value="Unassembled WGS sequence"/>
</dbReference>
<feature type="active site" evidence="7">
    <location>
        <position position="417"/>
    </location>
</feature>
<evidence type="ECO:0000313" key="10">
    <source>
        <dbReference type="Proteomes" id="UP000239663"/>
    </source>
</evidence>
<dbReference type="InterPro" id="IPR002792">
    <property type="entry name" value="TRAM_dom"/>
</dbReference>
<dbReference type="InterPro" id="IPR030391">
    <property type="entry name" value="MeTrfase_TrmA_CS"/>
</dbReference>
<proteinExistence type="inferred from homology"/>
<feature type="domain" description="TRAM" evidence="8">
    <location>
        <begin position="7"/>
        <end position="65"/>
    </location>
</feature>
<dbReference type="Gene3D" id="2.40.50.140">
    <property type="entry name" value="Nucleic acid-binding proteins"/>
    <property type="match status" value="1"/>
</dbReference>
<dbReference type="OrthoDB" id="9804590at2"/>
<evidence type="ECO:0000259" key="8">
    <source>
        <dbReference type="PROSITE" id="PS50926"/>
    </source>
</evidence>
<comment type="caution">
    <text evidence="9">The sequence shown here is derived from an EMBL/GenBank/DDBJ whole genome shotgun (WGS) entry which is preliminary data.</text>
</comment>
<feature type="binding site" evidence="6">
    <location>
        <position position="321"/>
    </location>
    <ligand>
        <name>S-adenosyl-L-methionine</name>
        <dbReference type="ChEBI" id="CHEBI:59789"/>
    </ligand>
</feature>
<dbReference type="PANTHER" id="PTHR11061">
    <property type="entry name" value="RNA M5U METHYLTRANSFERASE"/>
    <property type="match status" value="1"/>
</dbReference>
<dbReference type="GO" id="GO:0051539">
    <property type="term" value="F:4 iron, 4 sulfur cluster binding"/>
    <property type="evidence" value="ECO:0007669"/>
    <property type="project" value="UniProtKB-KW"/>
</dbReference>
<dbReference type="PROSITE" id="PS01231">
    <property type="entry name" value="TRMA_2"/>
    <property type="match status" value="1"/>
</dbReference>
<evidence type="ECO:0000256" key="6">
    <source>
        <dbReference type="PROSITE-ProRule" id="PRU01024"/>
    </source>
</evidence>
<evidence type="ECO:0000256" key="5">
    <source>
        <dbReference type="ARBA" id="ARBA00023014"/>
    </source>
</evidence>
<dbReference type="InterPro" id="IPR010280">
    <property type="entry name" value="U5_MeTrfase_fam"/>
</dbReference>
<dbReference type="AlphaFoldDB" id="A0A2S7MVC6"/>
<evidence type="ECO:0000313" key="9">
    <source>
        <dbReference type="EMBL" id="PQD93739.1"/>
    </source>
</evidence>
<dbReference type="PROSITE" id="PS51687">
    <property type="entry name" value="SAM_MT_RNA_M5U"/>
    <property type="match status" value="1"/>
</dbReference>
<evidence type="ECO:0000256" key="4">
    <source>
        <dbReference type="ARBA" id="ARBA00022691"/>
    </source>
</evidence>
<evidence type="ECO:0000256" key="7">
    <source>
        <dbReference type="PROSITE-ProRule" id="PRU10015"/>
    </source>
</evidence>
<dbReference type="PANTHER" id="PTHR11061:SF45">
    <property type="match status" value="1"/>
</dbReference>
<keyword evidence="5" id="KW-0411">Iron-sulfur</keyword>
<reference evidence="9 10" key="1">
    <citation type="submission" date="2017-12" db="EMBL/GenBank/DDBJ databases">
        <title>Taxonomic description and draft genome of Pradoshia cofamensis Gen. nov., sp. nov., a thermotolerant bacillale isolated from anterior gut of earthworm Eisenia fetida.</title>
        <authorList>
            <person name="Saha T."/>
            <person name="Chakraborty R."/>
        </authorList>
    </citation>
    <scope>NUCLEOTIDE SEQUENCE [LARGE SCALE GENOMIC DNA]</scope>
    <source>
        <strain evidence="9 10">EAG3</strain>
    </source>
</reference>
<feature type="binding site" evidence="6">
    <location>
        <position position="292"/>
    </location>
    <ligand>
        <name>S-adenosyl-L-methionine</name>
        <dbReference type="ChEBI" id="CHEBI:59789"/>
    </ligand>
</feature>
<dbReference type="FunFam" id="3.40.50.150:FF:000009">
    <property type="entry name" value="23S rRNA (Uracil(1939)-C(5))-methyltransferase RlmD"/>
    <property type="match status" value="1"/>
</dbReference>
<dbReference type="Pfam" id="PF05958">
    <property type="entry name" value="tRNA_U5-meth_tr"/>
    <property type="match status" value="1"/>
</dbReference>
<organism evidence="9 10">
    <name type="scientific">Pradoshia eiseniae</name>
    <dbReference type="NCBI Taxonomy" id="2064768"/>
    <lineage>
        <taxon>Bacteria</taxon>
        <taxon>Bacillati</taxon>
        <taxon>Bacillota</taxon>
        <taxon>Bacilli</taxon>
        <taxon>Bacillales</taxon>
        <taxon>Bacillaceae</taxon>
        <taxon>Pradoshia</taxon>
    </lineage>
</organism>
<dbReference type="Gene3D" id="2.40.50.1070">
    <property type="match status" value="1"/>
</dbReference>
<dbReference type="NCBIfam" id="TIGR00479">
    <property type="entry name" value="rumA"/>
    <property type="match status" value="1"/>
</dbReference>
<dbReference type="FunFam" id="2.40.50.1070:FF:000003">
    <property type="entry name" value="23S rRNA (Uracil-5-)-methyltransferase RumA"/>
    <property type="match status" value="1"/>
</dbReference>
<feature type="binding site" evidence="6">
    <location>
        <position position="342"/>
    </location>
    <ligand>
        <name>S-adenosyl-L-methionine</name>
        <dbReference type="ChEBI" id="CHEBI:59789"/>
    </ligand>
</feature>
<name>A0A2S7MVC6_9BACI</name>
<keyword evidence="2 6" id="KW-0489">Methyltransferase</keyword>
<evidence type="ECO:0000256" key="1">
    <source>
        <dbReference type="ARBA" id="ARBA00022485"/>
    </source>
</evidence>
<keyword evidence="10" id="KW-1185">Reference proteome</keyword>
<keyword evidence="4 6" id="KW-0949">S-adenosyl-L-methionine</keyword>
<dbReference type="SUPFAM" id="SSF50249">
    <property type="entry name" value="Nucleic acid-binding proteins"/>
    <property type="match status" value="1"/>
</dbReference>
<evidence type="ECO:0000256" key="3">
    <source>
        <dbReference type="ARBA" id="ARBA00022679"/>
    </source>
</evidence>
<gene>
    <name evidence="9" type="ORF">CYL18_18230</name>
</gene>
<evidence type="ECO:0000256" key="2">
    <source>
        <dbReference type="ARBA" id="ARBA00022603"/>
    </source>
</evidence>
<dbReference type="RefSeq" id="WP_104850905.1">
    <property type="nucleotide sequence ID" value="NZ_PKOZ01000024.1"/>
</dbReference>
<feature type="active site" description="Nucleophile" evidence="6">
    <location>
        <position position="417"/>
    </location>
</feature>
<accession>A0A2S7MVC6</accession>
<keyword evidence="3 6" id="KW-0808">Transferase</keyword>
<dbReference type="GO" id="GO:0070041">
    <property type="term" value="F:rRNA (uridine-C5-)-methyltransferase activity"/>
    <property type="evidence" value="ECO:0007669"/>
    <property type="project" value="UniProtKB-ARBA"/>
</dbReference>
<dbReference type="SUPFAM" id="SSF53335">
    <property type="entry name" value="S-adenosyl-L-methionine-dependent methyltransferases"/>
    <property type="match status" value="1"/>
</dbReference>
<dbReference type="CDD" id="cd02440">
    <property type="entry name" value="AdoMet_MTases"/>
    <property type="match status" value="1"/>
</dbReference>
<keyword evidence="1" id="KW-0479">Metal-binding</keyword>
<protein>
    <submittedName>
        <fullName evidence="9">23S rRNA (Uracil(1939)-C(5))-methyltransferase RlmD</fullName>
    </submittedName>
</protein>
<dbReference type="GO" id="GO:0070475">
    <property type="term" value="P:rRNA base methylation"/>
    <property type="evidence" value="ECO:0007669"/>
    <property type="project" value="TreeGrafter"/>
</dbReference>
<dbReference type="EMBL" id="PKOZ01000024">
    <property type="protein sequence ID" value="PQD93739.1"/>
    <property type="molecule type" value="Genomic_DNA"/>
</dbReference>
<keyword evidence="1" id="KW-0004">4Fe-4S</keyword>
<keyword evidence="1" id="KW-0408">Iron</keyword>
<dbReference type="Gene3D" id="3.40.50.150">
    <property type="entry name" value="Vaccinia Virus protein VP39"/>
    <property type="match status" value="1"/>
</dbReference>
<dbReference type="InterPro" id="IPR029063">
    <property type="entry name" value="SAM-dependent_MTases_sf"/>
</dbReference>
<comment type="similarity">
    <text evidence="6">Belongs to the class I-like SAM-binding methyltransferase superfamily. RNA M5U methyltransferase family.</text>
</comment>